<keyword evidence="2" id="KW-1185">Reference proteome</keyword>
<gene>
    <name evidence="1" type="ORF">PEDI_53480</name>
</gene>
<dbReference type="InterPro" id="IPR029058">
    <property type="entry name" value="AB_hydrolase_fold"/>
</dbReference>
<evidence type="ECO:0000313" key="2">
    <source>
        <dbReference type="Proteomes" id="UP001310022"/>
    </source>
</evidence>
<proteinExistence type="predicted"/>
<dbReference type="Proteomes" id="UP001310022">
    <property type="component" value="Unassembled WGS sequence"/>
</dbReference>
<reference evidence="1 2" key="1">
    <citation type="submission" date="2021-12" db="EMBL/GenBank/DDBJ databases">
        <title>Genome sequencing of bacteria with rrn-lacking chromosome and rrn-plasmid.</title>
        <authorList>
            <person name="Anda M."/>
            <person name="Iwasaki W."/>
        </authorList>
    </citation>
    <scope>NUCLEOTIDE SEQUENCE [LARGE SCALE GENOMIC DNA]</scope>
    <source>
        <strain evidence="1 2">NBRC 15940</strain>
    </source>
</reference>
<dbReference type="AlphaFoldDB" id="A0AAN5APZ1"/>
<dbReference type="SUPFAM" id="SSF53474">
    <property type="entry name" value="alpha/beta-Hydrolases"/>
    <property type="match status" value="1"/>
</dbReference>
<organism evidence="1 2">
    <name type="scientific">Persicobacter diffluens</name>
    <dbReference type="NCBI Taxonomy" id="981"/>
    <lineage>
        <taxon>Bacteria</taxon>
        <taxon>Pseudomonadati</taxon>
        <taxon>Bacteroidota</taxon>
        <taxon>Cytophagia</taxon>
        <taxon>Cytophagales</taxon>
        <taxon>Persicobacteraceae</taxon>
        <taxon>Persicobacter</taxon>
    </lineage>
</organism>
<sequence>MKNRIVFVHGRARKPSEDNLRSLWYDAIRSGLERDFGRDAVNAFENTPKDFVYYGDLSNKFLKEEEEDPESRIQALNLLCQIGKNDFTKDKFEALSKLGCLKEALADTFSGVLGCLRLADDFISAVAPDIENYWNEEDYYGSDIRHRLLQVLRDALKKEERIMLIGHSLGSVICYDNLWKLSHYGEYREEFGDKKRVDLLVTMGSPLGDITVKRRLKGSKSKGKKRYPLNIKRWVNISAEDDYISHDSKLADDFKAMAGYGIIQEPVKDIYPVYNMTVRGGRSNPHASMGYLIHPGFIETLHSWIKEGALGS</sequence>
<evidence type="ECO:0008006" key="3">
    <source>
        <dbReference type="Google" id="ProtNLM"/>
    </source>
</evidence>
<comment type="caution">
    <text evidence="1">The sequence shown here is derived from an EMBL/GenBank/DDBJ whole genome shotgun (WGS) entry which is preliminary data.</text>
</comment>
<evidence type="ECO:0000313" key="1">
    <source>
        <dbReference type="EMBL" id="GJM64796.1"/>
    </source>
</evidence>
<name>A0AAN5APZ1_9BACT</name>
<dbReference type="EMBL" id="BQKE01000007">
    <property type="protein sequence ID" value="GJM64796.1"/>
    <property type="molecule type" value="Genomic_DNA"/>
</dbReference>
<dbReference type="RefSeq" id="WP_338239848.1">
    <property type="nucleotide sequence ID" value="NZ_BQKE01000007.1"/>
</dbReference>
<accession>A0AAN5APZ1</accession>
<protein>
    <recommendedName>
        <fullName evidence="3">Alpha/beta hydrolase</fullName>
    </recommendedName>
</protein>
<dbReference type="Gene3D" id="3.40.50.1820">
    <property type="entry name" value="alpha/beta hydrolase"/>
    <property type="match status" value="1"/>
</dbReference>